<dbReference type="InterPro" id="IPR045865">
    <property type="entry name" value="ACT-like_dom_sf"/>
</dbReference>
<dbReference type="InterPro" id="IPR016784">
    <property type="entry name" value="UCP021288_ACT"/>
</dbReference>
<gene>
    <name evidence="2" type="ORF">GCM10008983_23110</name>
</gene>
<dbReference type="SUPFAM" id="SSF55021">
    <property type="entry name" value="ACT-like"/>
    <property type="match status" value="1"/>
</dbReference>
<evidence type="ECO:0000313" key="2">
    <source>
        <dbReference type="EMBL" id="GAA0445011.1"/>
    </source>
</evidence>
<dbReference type="PIRSF" id="PIRSF021288">
    <property type="entry name" value="UCP021288_ACT"/>
    <property type="match status" value="1"/>
</dbReference>
<sequence length="263" mass="30663">MEKTEWYLEYEILHNRPGLLGDISSLLGMLSINIISINGVEDSKRGMLLLSRTKEQIIRLQSIMETMDTIRVTKMRNPKLRDKLAVRHGRHIQSDGDDRKTFRFVRNELGILVDFMSELFKKDGHKLIGIRGMPRVGKTESIVAASVSANKRWLFVSSTLLKQTIRKELIKDEYSSNNLYIMDGILSTKRAGEQHWELIREIMQLPSVKVVEHPDMFVQLTEYKLSDFDYIIELRNDESEQITYDSMESDQFTQEDGFSMFDF</sequence>
<dbReference type="Proteomes" id="UP001501459">
    <property type="component" value="Unassembled WGS sequence"/>
</dbReference>
<protein>
    <submittedName>
        <fullName evidence="2">DUF3388 domain-containing protein</fullName>
    </submittedName>
</protein>
<accession>A0ABN0ZEN6</accession>
<dbReference type="RefSeq" id="WP_343753295.1">
    <property type="nucleotide sequence ID" value="NZ_BAAADM010000054.1"/>
</dbReference>
<dbReference type="EMBL" id="BAAADM010000054">
    <property type="protein sequence ID" value="GAA0445011.1"/>
    <property type="molecule type" value="Genomic_DNA"/>
</dbReference>
<comment type="caution">
    <text evidence="2">The sequence shown here is derived from an EMBL/GenBank/DDBJ whole genome shotgun (WGS) entry which is preliminary data.</text>
</comment>
<dbReference type="InterPro" id="IPR024514">
    <property type="entry name" value="DUF3388"/>
</dbReference>
<evidence type="ECO:0000259" key="1">
    <source>
        <dbReference type="Pfam" id="PF11868"/>
    </source>
</evidence>
<name>A0ABN0ZEN6_9BACI</name>
<evidence type="ECO:0000313" key="3">
    <source>
        <dbReference type="Proteomes" id="UP001501459"/>
    </source>
</evidence>
<organism evidence="2 3">
    <name type="scientific">Lentibacillus halophilus</name>
    <dbReference type="NCBI Taxonomy" id="295065"/>
    <lineage>
        <taxon>Bacteria</taxon>
        <taxon>Bacillati</taxon>
        <taxon>Bacillota</taxon>
        <taxon>Bacilli</taxon>
        <taxon>Bacillales</taxon>
        <taxon>Bacillaceae</taxon>
        <taxon>Lentibacillus</taxon>
    </lineage>
</organism>
<dbReference type="Pfam" id="PF11868">
    <property type="entry name" value="DUF3388"/>
    <property type="match status" value="1"/>
</dbReference>
<proteinExistence type="predicted"/>
<feature type="domain" description="DUF3388" evidence="1">
    <location>
        <begin position="72"/>
        <end position="261"/>
    </location>
</feature>
<keyword evidence="3" id="KW-1185">Reference proteome</keyword>
<reference evidence="2 3" key="1">
    <citation type="journal article" date="2019" name="Int. J. Syst. Evol. Microbiol.">
        <title>The Global Catalogue of Microorganisms (GCM) 10K type strain sequencing project: providing services to taxonomists for standard genome sequencing and annotation.</title>
        <authorList>
            <consortium name="The Broad Institute Genomics Platform"/>
            <consortium name="The Broad Institute Genome Sequencing Center for Infectious Disease"/>
            <person name="Wu L."/>
            <person name="Ma J."/>
        </authorList>
    </citation>
    <scope>NUCLEOTIDE SEQUENCE [LARGE SCALE GENOMIC DNA]</scope>
    <source>
        <strain evidence="2 3">JCM 12149</strain>
    </source>
</reference>